<dbReference type="Gene3D" id="3.40.50.2300">
    <property type="match status" value="1"/>
</dbReference>
<evidence type="ECO:0000256" key="3">
    <source>
        <dbReference type="PROSITE-ProRule" id="PRU00169"/>
    </source>
</evidence>
<dbReference type="PRINTS" id="PR00038">
    <property type="entry name" value="HTHLUXR"/>
</dbReference>
<reference evidence="6 7" key="1">
    <citation type="submission" date="2019-12" db="EMBL/GenBank/DDBJ databases">
        <authorList>
            <person name="Dong K."/>
        </authorList>
    </citation>
    <scope>NUCLEOTIDE SEQUENCE [LARGE SCALE GENOMIC DNA]</scope>
    <source>
        <strain evidence="6 7">JCM 31225</strain>
    </source>
</reference>
<dbReference type="CDD" id="cd17535">
    <property type="entry name" value="REC_NarL-like"/>
    <property type="match status" value="1"/>
</dbReference>
<dbReference type="SUPFAM" id="SSF46894">
    <property type="entry name" value="C-terminal effector domain of the bipartite response regulators"/>
    <property type="match status" value="1"/>
</dbReference>
<dbReference type="PANTHER" id="PTHR43214:SF43">
    <property type="entry name" value="TWO-COMPONENT RESPONSE REGULATOR"/>
    <property type="match status" value="1"/>
</dbReference>
<dbReference type="Gene3D" id="1.10.10.10">
    <property type="entry name" value="Winged helix-like DNA-binding domain superfamily/Winged helix DNA-binding domain"/>
    <property type="match status" value="1"/>
</dbReference>
<dbReference type="SMART" id="SM00448">
    <property type="entry name" value="REC"/>
    <property type="match status" value="1"/>
</dbReference>
<dbReference type="PANTHER" id="PTHR43214">
    <property type="entry name" value="TWO-COMPONENT RESPONSE REGULATOR"/>
    <property type="match status" value="1"/>
</dbReference>
<dbReference type="AlphaFoldDB" id="A0A6N8L2U7"/>
<gene>
    <name evidence="6" type="ORF">GQF63_16685</name>
</gene>
<evidence type="ECO:0000313" key="6">
    <source>
        <dbReference type="EMBL" id="MVZ63666.1"/>
    </source>
</evidence>
<dbReference type="PROSITE" id="PS50043">
    <property type="entry name" value="HTH_LUXR_2"/>
    <property type="match status" value="1"/>
</dbReference>
<keyword evidence="2" id="KW-0238">DNA-binding</keyword>
<organism evidence="6 7">
    <name type="scientific">Sphingobacterium humi</name>
    <dbReference type="NCBI Taxonomy" id="1796905"/>
    <lineage>
        <taxon>Bacteria</taxon>
        <taxon>Pseudomonadati</taxon>
        <taxon>Bacteroidota</taxon>
        <taxon>Sphingobacteriia</taxon>
        <taxon>Sphingobacteriales</taxon>
        <taxon>Sphingobacteriaceae</taxon>
        <taxon>Sphingobacterium</taxon>
    </lineage>
</organism>
<dbReference type="RefSeq" id="WP_160370381.1">
    <property type="nucleotide sequence ID" value="NZ_WSQA01000014.1"/>
</dbReference>
<proteinExistence type="predicted"/>
<dbReference type="InterPro" id="IPR058245">
    <property type="entry name" value="NreC/VraR/RcsB-like_REC"/>
</dbReference>
<evidence type="ECO:0000259" key="5">
    <source>
        <dbReference type="PROSITE" id="PS50110"/>
    </source>
</evidence>
<dbReference type="PROSITE" id="PS00622">
    <property type="entry name" value="HTH_LUXR_1"/>
    <property type="match status" value="1"/>
</dbReference>
<accession>A0A6N8L2U7</accession>
<dbReference type="GO" id="GO:0000160">
    <property type="term" value="P:phosphorelay signal transduction system"/>
    <property type="evidence" value="ECO:0007669"/>
    <property type="project" value="InterPro"/>
</dbReference>
<dbReference type="Pfam" id="PF00072">
    <property type="entry name" value="Response_reg"/>
    <property type="match status" value="1"/>
</dbReference>
<dbReference type="Proteomes" id="UP000435036">
    <property type="component" value="Unassembled WGS sequence"/>
</dbReference>
<feature type="domain" description="HTH luxR-type" evidence="4">
    <location>
        <begin position="144"/>
        <end position="209"/>
    </location>
</feature>
<dbReference type="SUPFAM" id="SSF52172">
    <property type="entry name" value="CheY-like"/>
    <property type="match status" value="1"/>
</dbReference>
<evidence type="ECO:0000256" key="1">
    <source>
        <dbReference type="ARBA" id="ARBA00022553"/>
    </source>
</evidence>
<dbReference type="InterPro" id="IPR039420">
    <property type="entry name" value="WalR-like"/>
</dbReference>
<dbReference type="OrthoDB" id="9797341at2"/>
<sequence>MHNYPHSIAIVDDHSLILEGLMTLLGKIPSYEVTATFTKGAALLSYLTEEPVDIILLDVSLPDINGTDLCLEIKRLAPNAIVLGLSNHTERSIILQLLQNGASGYLLKDINIDELKDCLDLAVKKQMVFSRAVQAIIANPAQGDLPLLPKLTKRETEILKLIAQGKTSNQIGEELFLSPLTIETHRKRMMSKFKTKNMMSLIRIATENKLI</sequence>
<dbReference type="GO" id="GO:0006355">
    <property type="term" value="P:regulation of DNA-templated transcription"/>
    <property type="evidence" value="ECO:0007669"/>
    <property type="project" value="InterPro"/>
</dbReference>
<feature type="domain" description="Response regulatory" evidence="5">
    <location>
        <begin position="7"/>
        <end position="123"/>
    </location>
</feature>
<name>A0A6N8L2U7_9SPHI</name>
<dbReference type="InterPro" id="IPR036388">
    <property type="entry name" value="WH-like_DNA-bd_sf"/>
</dbReference>
<dbReference type="InterPro" id="IPR016032">
    <property type="entry name" value="Sig_transdc_resp-reg_C-effctor"/>
</dbReference>
<keyword evidence="1 3" id="KW-0597">Phosphoprotein</keyword>
<dbReference type="InterPro" id="IPR001789">
    <property type="entry name" value="Sig_transdc_resp-reg_receiver"/>
</dbReference>
<evidence type="ECO:0000259" key="4">
    <source>
        <dbReference type="PROSITE" id="PS50043"/>
    </source>
</evidence>
<dbReference type="EMBL" id="WSQA01000014">
    <property type="protein sequence ID" value="MVZ63666.1"/>
    <property type="molecule type" value="Genomic_DNA"/>
</dbReference>
<dbReference type="Pfam" id="PF00196">
    <property type="entry name" value="GerE"/>
    <property type="match status" value="1"/>
</dbReference>
<keyword evidence="7" id="KW-1185">Reference proteome</keyword>
<protein>
    <submittedName>
        <fullName evidence="6">Response regulator</fullName>
    </submittedName>
</protein>
<dbReference type="InterPro" id="IPR000792">
    <property type="entry name" value="Tscrpt_reg_LuxR_C"/>
</dbReference>
<dbReference type="InterPro" id="IPR011006">
    <property type="entry name" value="CheY-like_superfamily"/>
</dbReference>
<feature type="modified residue" description="4-aspartylphosphate" evidence="3">
    <location>
        <position position="58"/>
    </location>
</feature>
<evidence type="ECO:0000313" key="7">
    <source>
        <dbReference type="Proteomes" id="UP000435036"/>
    </source>
</evidence>
<dbReference type="PROSITE" id="PS50110">
    <property type="entry name" value="RESPONSE_REGULATORY"/>
    <property type="match status" value="1"/>
</dbReference>
<evidence type="ECO:0000256" key="2">
    <source>
        <dbReference type="ARBA" id="ARBA00023125"/>
    </source>
</evidence>
<comment type="caution">
    <text evidence="6">The sequence shown here is derived from an EMBL/GenBank/DDBJ whole genome shotgun (WGS) entry which is preliminary data.</text>
</comment>
<dbReference type="CDD" id="cd06170">
    <property type="entry name" value="LuxR_C_like"/>
    <property type="match status" value="1"/>
</dbReference>
<dbReference type="GO" id="GO:0003677">
    <property type="term" value="F:DNA binding"/>
    <property type="evidence" value="ECO:0007669"/>
    <property type="project" value="UniProtKB-KW"/>
</dbReference>
<dbReference type="SMART" id="SM00421">
    <property type="entry name" value="HTH_LUXR"/>
    <property type="match status" value="1"/>
</dbReference>